<organism evidence="2 3">
    <name type="scientific">Caerostris darwini</name>
    <dbReference type="NCBI Taxonomy" id="1538125"/>
    <lineage>
        <taxon>Eukaryota</taxon>
        <taxon>Metazoa</taxon>
        <taxon>Ecdysozoa</taxon>
        <taxon>Arthropoda</taxon>
        <taxon>Chelicerata</taxon>
        <taxon>Arachnida</taxon>
        <taxon>Araneae</taxon>
        <taxon>Araneomorphae</taxon>
        <taxon>Entelegynae</taxon>
        <taxon>Araneoidea</taxon>
        <taxon>Araneidae</taxon>
        <taxon>Caerostris</taxon>
    </lineage>
</organism>
<evidence type="ECO:0000256" key="1">
    <source>
        <dbReference type="SAM" id="MobiDB-lite"/>
    </source>
</evidence>
<feature type="compositionally biased region" description="Basic and acidic residues" evidence="1">
    <location>
        <begin position="36"/>
        <end position="51"/>
    </location>
</feature>
<keyword evidence="3" id="KW-1185">Reference proteome</keyword>
<dbReference type="AlphaFoldDB" id="A0AAV4WJD2"/>
<name>A0AAV4WJD2_9ARAC</name>
<gene>
    <name evidence="2" type="ORF">CDAR_485751</name>
</gene>
<protein>
    <submittedName>
        <fullName evidence="2">Uncharacterized protein</fullName>
    </submittedName>
</protein>
<dbReference type="Proteomes" id="UP001054837">
    <property type="component" value="Unassembled WGS sequence"/>
</dbReference>
<comment type="caution">
    <text evidence="2">The sequence shown here is derived from an EMBL/GenBank/DDBJ whole genome shotgun (WGS) entry which is preliminary data.</text>
</comment>
<dbReference type="EMBL" id="BPLQ01014730">
    <property type="protein sequence ID" value="GIY82646.1"/>
    <property type="molecule type" value="Genomic_DNA"/>
</dbReference>
<feature type="compositionally biased region" description="Basic residues" evidence="1">
    <location>
        <begin position="1"/>
        <end position="10"/>
    </location>
</feature>
<evidence type="ECO:0000313" key="3">
    <source>
        <dbReference type="Proteomes" id="UP001054837"/>
    </source>
</evidence>
<proteinExistence type="predicted"/>
<accession>A0AAV4WJD2</accession>
<evidence type="ECO:0000313" key="2">
    <source>
        <dbReference type="EMBL" id="GIY82646.1"/>
    </source>
</evidence>
<reference evidence="2 3" key="1">
    <citation type="submission" date="2021-06" db="EMBL/GenBank/DDBJ databases">
        <title>Caerostris darwini draft genome.</title>
        <authorList>
            <person name="Kono N."/>
            <person name="Arakawa K."/>
        </authorList>
    </citation>
    <scope>NUCLEOTIDE SEQUENCE [LARGE SCALE GENOMIC DNA]</scope>
</reference>
<feature type="region of interest" description="Disordered" evidence="1">
    <location>
        <begin position="1"/>
        <end position="82"/>
    </location>
</feature>
<sequence>MRSRNSRSPRMRQNLCDVTEAAKNSPPWPTLYPFRPEPHPPPEANDTERGGAARPTDGGTGQPQEESRSLRNPNLEPDFSRF</sequence>